<dbReference type="EMBL" id="CP063405">
    <property type="protein sequence ID" value="QSZ29886.1"/>
    <property type="molecule type" value="Genomic_DNA"/>
</dbReference>
<reference evidence="2" key="1">
    <citation type="submission" date="2020-10" db="EMBL/GenBank/DDBJ databases">
        <title>Genome Sequence of Monilinia vaccinii-corymbosi Sheds Light on Mummy Berry Disease Infection of Blueberry and Mating Type.</title>
        <authorList>
            <person name="Yow A.G."/>
            <person name="Zhang Y."/>
            <person name="Bansal K."/>
            <person name="Eacker S.M."/>
            <person name="Sullivan S."/>
            <person name="Liachko I."/>
            <person name="Cubeta M.A."/>
            <person name="Rollins J.A."/>
            <person name="Ashrafi H."/>
        </authorList>
    </citation>
    <scope>NUCLEOTIDE SEQUENCE</scope>
    <source>
        <strain evidence="2">RL-1</strain>
    </source>
</reference>
<feature type="compositionally biased region" description="Low complexity" evidence="1">
    <location>
        <begin position="330"/>
        <end position="345"/>
    </location>
</feature>
<keyword evidence="3" id="KW-1185">Reference proteome</keyword>
<feature type="region of interest" description="Disordered" evidence="1">
    <location>
        <begin position="520"/>
        <end position="562"/>
    </location>
</feature>
<feature type="compositionally biased region" description="Low complexity" evidence="1">
    <location>
        <begin position="33"/>
        <end position="50"/>
    </location>
</feature>
<feature type="region of interest" description="Disordered" evidence="1">
    <location>
        <begin position="314"/>
        <end position="347"/>
    </location>
</feature>
<feature type="region of interest" description="Disordered" evidence="1">
    <location>
        <begin position="367"/>
        <end position="392"/>
    </location>
</feature>
<organism evidence="2 3">
    <name type="scientific">Monilinia vaccinii-corymbosi</name>
    <dbReference type="NCBI Taxonomy" id="61207"/>
    <lineage>
        <taxon>Eukaryota</taxon>
        <taxon>Fungi</taxon>
        <taxon>Dikarya</taxon>
        <taxon>Ascomycota</taxon>
        <taxon>Pezizomycotina</taxon>
        <taxon>Leotiomycetes</taxon>
        <taxon>Helotiales</taxon>
        <taxon>Sclerotiniaceae</taxon>
        <taxon>Monilinia</taxon>
    </lineage>
</organism>
<feature type="compositionally biased region" description="Polar residues" evidence="1">
    <location>
        <begin position="774"/>
        <end position="785"/>
    </location>
</feature>
<feature type="compositionally biased region" description="Low complexity" evidence="1">
    <location>
        <begin position="551"/>
        <end position="562"/>
    </location>
</feature>
<evidence type="ECO:0000313" key="2">
    <source>
        <dbReference type="EMBL" id="QSZ29886.1"/>
    </source>
</evidence>
<feature type="compositionally biased region" description="Polar residues" evidence="1">
    <location>
        <begin position="758"/>
        <end position="767"/>
    </location>
</feature>
<dbReference type="Proteomes" id="UP000672032">
    <property type="component" value="Chromosome 1"/>
</dbReference>
<name>A0A8A3P3R3_9HELO</name>
<feature type="region of interest" description="Disordered" evidence="1">
    <location>
        <begin position="30"/>
        <end position="54"/>
    </location>
</feature>
<dbReference type="AlphaFoldDB" id="A0A8A3P3R3"/>
<evidence type="ECO:0000256" key="1">
    <source>
        <dbReference type="SAM" id="MobiDB-lite"/>
    </source>
</evidence>
<protein>
    <submittedName>
        <fullName evidence="2">Uncharacterized protein</fullName>
    </submittedName>
</protein>
<feature type="compositionally biased region" description="Low complexity" evidence="1">
    <location>
        <begin position="742"/>
        <end position="753"/>
    </location>
</feature>
<gene>
    <name evidence="2" type="ORF">DSL72_004404</name>
</gene>
<feature type="compositionally biased region" description="Basic and acidic residues" evidence="1">
    <location>
        <begin position="382"/>
        <end position="392"/>
    </location>
</feature>
<evidence type="ECO:0000313" key="3">
    <source>
        <dbReference type="Proteomes" id="UP000672032"/>
    </source>
</evidence>
<feature type="region of interest" description="Disordered" evidence="1">
    <location>
        <begin position="80"/>
        <end position="109"/>
    </location>
</feature>
<sequence>MANHEAPRTKPQPAFEKHISSTLAPTTSISTNFVTTSPRPSSVSSHSFSRAPSISHSAITTKMRALWTTSHTKLLNNLNINLKKNTPPNPSLPCNQNPPSSSPNGLPEKCSYTYPSDPLSGPTTRHAEYLFSRVNKALLIPDCYITPPPSSPLSFPLSESPLSCSFSSVAPLEYKRRKNIIMHETDIDNNADTRTETKTKQPPPYAWETLQKSCKEILDNINTHFNVHTHTNLNANLKTSKWNERITGQENGTRPPMYVGIEDGGGYDVSTSRRGCDGKQIHDVNNNKLIRTISQESIVEVLFDFDEYSSSTYPLPLTVPPHPSNSTSLQNQTQKQRQKQNNPNKGLTQEIQLPMLLSRPPAYLSDIQSYGPKYNSSSTSKNKGESTERARISKEVEVEDVVNLWVHDTHAHGKLHKQGGRNGYEGVNGKMARGGLVRDFAYKEMRPKFRVGTDALDKYPIEGVVMVDQGKGGGERGGDDDHRSRYAKSELDLEDENGGEIMESEVERWVSGKLEKMDMNASTSTSTYKNPHRNSNPSQRSSPIPCPNPHSHPQTHPSHQFPTSHALIHLSRPPRATPQNITQSTSPLSLSLSLTPSIMDSTYLRGSEIQDHLLGYSGSLGESFFTPEDTITASRHEIEGDISRARSKISMRVNRGMKMKMETDELEDIGMSLNCTKDNTEGRERGTGISPGSPIEMETEREAEDTTEGESAIRFQLSPYTFPGTDLYLYEPISISTSKPVPTSSSESQAQSPSRPPHSNNIPTNHPQYPPHPHNSNNQSQTGTGYASKYPWGHESQEAKEYEGYEYAGGNQEMKSIMMHFSRSPTGFEGFDGGGGW</sequence>
<dbReference type="OrthoDB" id="3565428at2759"/>
<feature type="region of interest" description="Disordered" evidence="1">
    <location>
        <begin position="675"/>
        <end position="717"/>
    </location>
</feature>
<accession>A0A8A3P3R3</accession>
<feature type="compositionally biased region" description="Acidic residues" evidence="1">
    <location>
        <begin position="697"/>
        <end position="708"/>
    </location>
</feature>
<proteinExistence type="predicted"/>
<feature type="compositionally biased region" description="Low complexity" evidence="1">
    <location>
        <begin position="80"/>
        <end position="107"/>
    </location>
</feature>
<feature type="compositionally biased region" description="Polar residues" evidence="1">
    <location>
        <begin position="520"/>
        <end position="542"/>
    </location>
</feature>
<feature type="region of interest" description="Disordered" evidence="1">
    <location>
        <begin position="737"/>
        <end position="791"/>
    </location>
</feature>